<dbReference type="Gene3D" id="3.40.50.300">
    <property type="entry name" value="P-loop containing nucleotide triphosphate hydrolases"/>
    <property type="match status" value="1"/>
</dbReference>
<dbReference type="SUPFAM" id="SSF48024">
    <property type="entry name" value="N-terminal domain of DnaB helicase"/>
    <property type="match status" value="1"/>
</dbReference>
<proteinExistence type="inferred from homology"/>
<evidence type="ECO:0000256" key="7">
    <source>
        <dbReference type="ARBA" id="ARBA00022840"/>
    </source>
</evidence>
<dbReference type="PANTHER" id="PTHR30153">
    <property type="entry name" value="REPLICATIVE DNA HELICASE DNAB"/>
    <property type="match status" value="1"/>
</dbReference>
<keyword evidence="3" id="KW-0235">DNA replication</keyword>
<evidence type="ECO:0000259" key="12">
    <source>
        <dbReference type="PROSITE" id="PS51199"/>
    </source>
</evidence>
<keyword evidence="14" id="KW-1185">Reference proteome</keyword>
<evidence type="ECO:0000256" key="1">
    <source>
        <dbReference type="ARBA" id="ARBA00008428"/>
    </source>
</evidence>
<dbReference type="EC" id="5.6.2.3" evidence="10"/>
<dbReference type="Proteomes" id="UP001165667">
    <property type="component" value="Unassembled WGS sequence"/>
</dbReference>
<dbReference type="Pfam" id="PF00772">
    <property type="entry name" value="DnaB"/>
    <property type="match status" value="1"/>
</dbReference>
<keyword evidence="8" id="KW-0238">DNA-binding</keyword>
<evidence type="ECO:0000256" key="2">
    <source>
        <dbReference type="ARBA" id="ARBA00022515"/>
    </source>
</evidence>
<reference evidence="13" key="1">
    <citation type="submission" date="2022-05" db="EMBL/GenBank/DDBJ databases">
        <authorList>
            <person name="Pankratov T."/>
        </authorList>
    </citation>
    <scope>NUCLEOTIDE SEQUENCE</scope>
    <source>
        <strain evidence="13">BP6-180914</strain>
    </source>
</reference>
<dbReference type="InterPro" id="IPR007693">
    <property type="entry name" value="DNA_helicase_DnaB-like_N"/>
</dbReference>
<dbReference type="AlphaFoldDB" id="A0AA41Z2P4"/>
<evidence type="ECO:0000256" key="9">
    <source>
        <dbReference type="ARBA" id="ARBA00023235"/>
    </source>
</evidence>
<dbReference type="PANTHER" id="PTHR30153:SF2">
    <property type="entry name" value="REPLICATIVE DNA HELICASE"/>
    <property type="match status" value="1"/>
</dbReference>
<dbReference type="InterPro" id="IPR016136">
    <property type="entry name" value="DNA_helicase_N/primase_C"/>
</dbReference>
<dbReference type="Gene3D" id="1.10.860.10">
    <property type="entry name" value="DNAb Helicase, Chain A"/>
    <property type="match status" value="1"/>
</dbReference>
<dbReference type="InterPro" id="IPR027417">
    <property type="entry name" value="P-loop_NTPase"/>
</dbReference>
<keyword evidence="4" id="KW-0547">Nucleotide-binding</keyword>
<sequence length="459" mass="50332">MEQALLGALLLNNKLLDVVAPVIKADDLFEEIHRRTFEVAASLIGSGQVATPVTLGTFPGDQDLGSGLTVKRYLARLCAEATTLFMAKDYALGIHDLAIRRKIILIANELAEQAYDLPVQARPAQVAGDAIALLHGLVGEEGTRSTRKEPLAEAGAIIARIKRVQSGEEKKRLVSTGFDDLDRATTGYQPGALWVLAARPGMGKTTFFVASANRAARRGAGVLGFALEVGNDQIHSRILADLAYSSRDPISFKNIMADEITPDEVWRLETAQERLGSMPLTIDVPSRLTPSEIRMRIRTEKDRMAATGVPLNVVFIDYLKQIQASDRYSGNRVYEVGEISYSLKQIAKDEGICIVLLAQLNRALESREDKRPILADLRESGDLEADADVVAFLHREAMYIQRSPAYLDGDPDAVTRFLDEQNRAELILGKNRAGETRTVSLWCDMACSTMSDHVRGAAQ</sequence>
<evidence type="ECO:0000313" key="13">
    <source>
        <dbReference type="EMBL" id="MCW6512624.1"/>
    </source>
</evidence>
<keyword evidence="5" id="KW-0378">Hydrolase</keyword>
<dbReference type="Pfam" id="PF03796">
    <property type="entry name" value="DnaB_C"/>
    <property type="match status" value="1"/>
</dbReference>
<evidence type="ECO:0000256" key="11">
    <source>
        <dbReference type="ARBA" id="ARBA00048954"/>
    </source>
</evidence>
<keyword evidence="6 13" id="KW-0347">Helicase</keyword>
<evidence type="ECO:0000256" key="4">
    <source>
        <dbReference type="ARBA" id="ARBA00022741"/>
    </source>
</evidence>
<gene>
    <name evidence="13" type="ORF">M8523_32465</name>
</gene>
<keyword evidence="9" id="KW-0413">Isomerase</keyword>
<dbReference type="SUPFAM" id="SSF52540">
    <property type="entry name" value="P-loop containing nucleoside triphosphate hydrolases"/>
    <property type="match status" value="1"/>
</dbReference>
<evidence type="ECO:0000313" key="14">
    <source>
        <dbReference type="Proteomes" id="UP001165667"/>
    </source>
</evidence>
<dbReference type="GO" id="GO:0005829">
    <property type="term" value="C:cytosol"/>
    <property type="evidence" value="ECO:0007669"/>
    <property type="project" value="TreeGrafter"/>
</dbReference>
<dbReference type="EMBL" id="JAMOIM010000057">
    <property type="protein sequence ID" value="MCW6512624.1"/>
    <property type="molecule type" value="Genomic_DNA"/>
</dbReference>
<dbReference type="GO" id="GO:0016787">
    <property type="term" value="F:hydrolase activity"/>
    <property type="evidence" value="ECO:0007669"/>
    <property type="project" value="UniProtKB-KW"/>
</dbReference>
<dbReference type="GO" id="GO:0003677">
    <property type="term" value="F:DNA binding"/>
    <property type="evidence" value="ECO:0007669"/>
    <property type="project" value="UniProtKB-KW"/>
</dbReference>
<name>A0AA41Z2P4_9HYPH</name>
<evidence type="ECO:0000256" key="3">
    <source>
        <dbReference type="ARBA" id="ARBA00022705"/>
    </source>
</evidence>
<comment type="similarity">
    <text evidence="1">Belongs to the helicase family. DnaB subfamily.</text>
</comment>
<keyword evidence="7" id="KW-0067">ATP-binding</keyword>
<comment type="catalytic activity">
    <reaction evidence="11">
        <text>ATP + H2O = ADP + phosphate + H(+)</text>
        <dbReference type="Rhea" id="RHEA:13065"/>
        <dbReference type="ChEBI" id="CHEBI:15377"/>
        <dbReference type="ChEBI" id="CHEBI:15378"/>
        <dbReference type="ChEBI" id="CHEBI:30616"/>
        <dbReference type="ChEBI" id="CHEBI:43474"/>
        <dbReference type="ChEBI" id="CHEBI:456216"/>
        <dbReference type="EC" id="5.6.2.3"/>
    </reaction>
</comment>
<dbReference type="GO" id="GO:0043139">
    <property type="term" value="F:5'-3' DNA helicase activity"/>
    <property type="evidence" value="ECO:0007669"/>
    <property type="project" value="UniProtKB-EC"/>
</dbReference>
<protein>
    <recommendedName>
        <fullName evidence="10">DNA 5'-3' helicase</fullName>
        <ecNumber evidence="10">5.6.2.3</ecNumber>
    </recommendedName>
</protein>
<dbReference type="PROSITE" id="PS51199">
    <property type="entry name" value="SF4_HELICASE"/>
    <property type="match status" value="1"/>
</dbReference>
<dbReference type="GO" id="GO:1990077">
    <property type="term" value="C:primosome complex"/>
    <property type="evidence" value="ECO:0007669"/>
    <property type="project" value="UniProtKB-KW"/>
</dbReference>
<accession>A0AA41Z2P4</accession>
<organism evidence="13 14">
    <name type="scientific">Lichenifustis flavocetrariae</name>
    <dbReference type="NCBI Taxonomy" id="2949735"/>
    <lineage>
        <taxon>Bacteria</taxon>
        <taxon>Pseudomonadati</taxon>
        <taxon>Pseudomonadota</taxon>
        <taxon>Alphaproteobacteria</taxon>
        <taxon>Hyphomicrobiales</taxon>
        <taxon>Lichenihabitantaceae</taxon>
        <taxon>Lichenifustis</taxon>
    </lineage>
</organism>
<dbReference type="GO" id="GO:0005524">
    <property type="term" value="F:ATP binding"/>
    <property type="evidence" value="ECO:0007669"/>
    <property type="project" value="UniProtKB-KW"/>
</dbReference>
<dbReference type="InterPro" id="IPR036185">
    <property type="entry name" value="DNA_heli_DnaB-like_N_sf"/>
</dbReference>
<evidence type="ECO:0000256" key="10">
    <source>
        <dbReference type="ARBA" id="ARBA00044969"/>
    </source>
</evidence>
<comment type="caution">
    <text evidence="13">The sequence shown here is derived from an EMBL/GenBank/DDBJ whole genome shotgun (WGS) entry which is preliminary data.</text>
</comment>
<dbReference type="GO" id="GO:0006269">
    <property type="term" value="P:DNA replication, synthesis of primer"/>
    <property type="evidence" value="ECO:0007669"/>
    <property type="project" value="UniProtKB-KW"/>
</dbReference>
<keyword evidence="2" id="KW-0639">Primosome</keyword>
<evidence type="ECO:0000256" key="8">
    <source>
        <dbReference type="ARBA" id="ARBA00023125"/>
    </source>
</evidence>
<dbReference type="InterPro" id="IPR007694">
    <property type="entry name" value="DNA_helicase_DnaB-like_C"/>
</dbReference>
<evidence type="ECO:0000256" key="6">
    <source>
        <dbReference type="ARBA" id="ARBA00022806"/>
    </source>
</evidence>
<evidence type="ECO:0000256" key="5">
    <source>
        <dbReference type="ARBA" id="ARBA00022801"/>
    </source>
</evidence>
<feature type="domain" description="SF4 helicase" evidence="12">
    <location>
        <begin position="167"/>
        <end position="457"/>
    </location>
</feature>